<dbReference type="Proteomes" id="UP000515733">
    <property type="component" value="Chromosome"/>
</dbReference>
<evidence type="ECO:0000313" key="2">
    <source>
        <dbReference type="EMBL" id="CAB1369585.1"/>
    </source>
</evidence>
<keyword evidence="3" id="KW-1185">Reference proteome</keyword>
<dbReference type="OrthoDB" id="64748at2"/>
<dbReference type="RefSeq" id="WP_145771993.1">
    <property type="nucleotide sequence ID" value="NZ_LR778301.1"/>
</dbReference>
<protein>
    <recommendedName>
        <fullName evidence="1">AB hydrolase-1 domain-containing protein</fullName>
    </recommendedName>
</protein>
<accession>A0A6S6XUF0</accession>
<dbReference type="PANTHER" id="PTHR43798">
    <property type="entry name" value="MONOACYLGLYCEROL LIPASE"/>
    <property type="match status" value="1"/>
</dbReference>
<dbReference type="PANTHER" id="PTHR43798:SF33">
    <property type="entry name" value="HYDROLASE, PUTATIVE (AFU_ORTHOLOGUE AFUA_2G14860)-RELATED"/>
    <property type="match status" value="1"/>
</dbReference>
<dbReference type="InterPro" id="IPR029058">
    <property type="entry name" value="AB_hydrolase_fold"/>
</dbReference>
<evidence type="ECO:0000259" key="1">
    <source>
        <dbReference type="Pfam" id="PF00561"/>
    </source>
</evidence>
<sequence>MKKAYIDLPEGQMHYRTAGDGPPLLLLHQAPLCSLEWEKVIPQLARNYQVIAPDMMGHGNSDDPPREFEMEDFTRTTLQFMDALGIKRAILGGNHSGAALALSIAVNHPERVSHLILSCEMLVTREEIDAFLEKIKNTPMSRDLPMDDQGKFLVEAWGRYKLLAPTASPATRFLPFVIGQEARLRPFDAHYAVLRWLRKADRMPQIQCPTLVFGPENDLFFNIPRMNSALTRIADCQTVIIKDAGAMCAFEKPTELASAIQNFISASMPR</sequence>
<dbReference type="InterPro" id="IPR000073">
    <property type="entry name" value="AB_hydrolase_1"/>
</dbReference>
<dbReference type="PRINTS" id="PR00111">
    <property type="entry name" value="ABHYDROLASE"/>
</dbReference>
<dbReference type="AlphaFoldDB" id="A0A6S6XUF0"/>
<dbReference type="KEGG" id="doe:DENOEST_2420"/>
<dbReference type="Gene3D" id="3.40.50.1820">
    <property type="entry name" value="alpha/beta hydrolase"/>
    <property type="match status" value="1"/>
</dbReference>
<reference evidence="2 3" key="1">
    <citation type="submission" date="2020-03" db="EMBL/GenBank/DDBJ databases">
        <authorList>
            <consortium name="Genoscope - CEA"/>
            <person name="William W."/>
        </authorList>
    </citation>
    <scope>NUCLEOTIDE SEQUENCE [LARGE SCALE GENOMIC DNA]</scope>
    <source>
        <strain evidence="3">DSM 16959</strain>
    </source>
</reference>
<dbReference type="Pfam" id="PF00561">
    <property type="entry name" value="Abhydrolase_1"/>
    <property type="match status" value="1"/>
</dbReference>
<gene>
    <name evidence="2" type="ORF">DENOEST_2420</name>
</gene>
<proteinExistence type="predicted"/>
<feature type="domain" description="AB hydrolase-1" evidence="1">
    <location>
        <begin position="22"/>
        <end position="122"/>
    </location>
</feature>
<dbReference type="SUPFAM" id="SSF53474">
    <property type="entry name" value="alpha/beta-Hydrolases"/>
    <property type="match status" value="1"/>
</dbReference>
<dbReference type="InterPro" id="IPR050266">
    <property type="entry name" value="AB_hydrolase_sf"/>
</dbReference>
<dbReference type="GO" id="GO:0016020">
    <property type="term" value="C:membrane"/>
    <property type="evidence" value="ECO:0007669"/>
    <property type="project" value="TreeGrafter"/>
</dbReference>
<evidence type="ECO:0000313" key="3">
    <source>
        <dbReference type="Proteomes" id="UP000515733"/>
    </source>
</evidence>
<dbReference type="EMBL" id="LR778301">
    <property type="protein sequence ID" value="CAB1369585.1"/>
    <property type="molecule type" value="Genomic_DNA"/>
</dbReference>
<name>A0A6S6XUF0_9PROT</name>
<organism evidence="2 3">
    <name type="scientific">Denitratisoma oestradiolicum</name>
    <dbReference type="NCBI Taxonomy" id="311182"/>
    <lineage>
        <taxon>Bacteria</taxon>
        <taxon>Pseudomonadati</taxon>
        <taxon>Pseudomonadota</taxon>
        <taxon>Betaproteobacteria</taxon>
        <taxon>Nitrosomonadales</taxon>
        <taxon>Sterolibacteriaceae</taxon>
        <taxon>Denitratisoma</taxon>
    </lineage>
</organism>